<dbReference type="AlphaFoldDB" id="B0RKU2"/>
<sequence>MVTATDFSVRTVAHPVVAKTKEKQAVTNNALAIDLLMNFMIFPFLCMHNDSNNRDEFFCFLNIKKPPIAAIETIRSITN</sequence>
<keyword evidence="1" id="KW-0614">Plasmid</keyword>
<proteinExistence type="predicted"/>
<organism evidence="1">
    <name type="scientific">Yersinia enterocolitica</name>
    <dbReference type="NCBI Taxonomy" id="630"/>
    <lineage>
        <taxon>Bacteria</taxon>
        <taxon>Pseudomonadati</taxon>
        <taxon>Pseudomonadota</taxon>
        <taxon>Gammaproteobacteria</taxon>
        <taxon>Enterobacterales</taxon>
        <taxon>Yersiniaceae</taxon>
        <taxon>Yersinia</taxon>
    </lineage>
</organism>
<accession>B0RKU2</accession>
<dbReference type="EMBL" id="AM905950">
    <property type="protein sequence ID" value="CAP20239.1"/>
    <property type="molecule type" value="Genomic_DNA"/>
</dbReference>
<protein>
    <submittedName>
        <fullName evidence="1">Uncharacterized protein</fullName>
    </submittedName>
</protein>
<evidence type="ECO:0000313" key="1">
    <source>
        <dbReference type="EMBL" id="CAP20239.1"/>
    </source>
</evidence>
<name>B0RKU2_YEREN</name>
<reference evidence="1" key="1">
    <citation type="journal article" date="2008" name="J. Bacteriol.">
        <title>Genetic and functional properties of the self-transmissible Yersinia enterocolitica plasmid pYE854, which mobilizes the virulence plasmid pYV.</title>
        <authorList>
            <person name="Hammerl J.A."/>
            <person name="Klein I."/>
            <person name="Lanka E."/>
            <person name="Appel B."/>
            <person name="Hertwig S."/>
        </authorList>
    </citation>
    <scope>NUCLEOTIDE SEQUENCE [LARGE SCALE GENOMIC DNA]</scope>
    <source>
        <strain evidence="1">29854</strain>
        <plasmid evidence="1">pYE854</plasmid>
    </source>
</reference>
<geneLocation type="plasmid" evidence="1">
    <name>pYE854</name>
</geneLocation>